<keyword evidence="1" id="KW-0812">Transmembrane</keyword>
<proteinExistence type="predicted"/>
<accession>A0A7W7PBU7</accession>
<dbReference type="Proteomes" id="UP000556436">
    <property type="component" value="Unassembled WGS sequence"/>
</dbReference>
<evidence type="ECO:0000313" key="2">
    <source>
        <dbReference type="EMBL" id="MBB4884976.1"/>
    </source>
</evidence>
<dbReference type="RefSeq" id="WP_184730938.1">
    <property type="nucleotide sequence ID" value="NZ_BMRW01000020.1"/>
</dbReference>
<dbReference type="EMBL" id="JACHJG010000001">
    <property type="protein sequence ID" value="MBB4884976.1"/>
    <property type="molecule type" value="Genomic_DNA"/>
</dbReference>
<keyword evidence="1" id="KW-0472">Membrane</keyword>
<evidence type="ECO:0000313" key="3">
    <source>
        <dbReference type="Proteomes" id="UP000556436"/>
    </source>
</evidence>
<dbReference type="AlphaFoldDB" id="A0A7W7PBU7"/>
<reference evidence="2 3" key="1">
    <citation type="submission" date="2020-08" db="EMBL/GenBank/DDBJ databases">
        <title>Genomic Encyclopedia of Type Strains, Phase III (KMG-III): the genomes of soil and plant-associated and newly described type strains.</title>
        <authorList>
            <person name="Whitman W."/>
        </authorList>
    </citation>
    <scope>NUCLEOTIDE SEQUENCE [LARGE SCALE GENOMIC DNA]</scope>
    <source>
        <strain evidence="2 3">CECT 3265</strain>
    </source>
</reference>
<organism evidence="2 3">
    <name type="scientific">Streptomyces netropsis</name>
    <name type="common">Streptoverticillium netropsis</name>
    <dbReference type="NCBI Taxonomy" id="55404"/>
    <lineage>
        <taxon>Bacteria</taxon>
        <taxon>Bacillati</taxon>
        <taxon>Actinomycetota</taxon>
        <taxon>Actinomycetes</taxon>
        <taxon>Kitasatosporales</taxon>
        <taxon>Streptomycetaceae</taxon>
        <taxon>Streptomyces</taxon>
    </lineage>
</organism>
<evidence type="ECO:0000256" key="1">
    <source>
        <dbReference type="SAM" id="Phobius"/>
    </source>
</evidence>
<keyword evidence="3" id="KW-1185">Reference proteome</keyword>
<protein>
    <submittedName>
        <fullName evidence="2">Uncharacterized protein</fullName>
    </submittedName>
</protein>
<feature type="transmembrane region" description="Helical" evidence="1">
    <location>
        <begin position="20"/>
        <end position="38"/>
    </location>
</feature>
<sequence length="68" mass="7003">MSAGTRPRTPGTTAQTRLPWWALALPAVAFVGLLVLLASPASADTGSTAVGEGTVSRVVEFVRHALQS</sequence>
<gene>
    <name evidence="2" type="ORF">FHS38_000985</name>
</gene>
<name>A0A7W7PBU7_STRNE</name>
<comment type="caution">
    <text evidence="2">The sequence shown here is derived from an EMBL/GenBank/DDBJ whole genome shotgun (WGS) entry which is preliminary data.</text>
</comment>
<keyword evidence="1" id="KW-1133">Transmembrane helix</keyword>